<dbReference type="AlphaFoldDB" id="A0A2A6C040"/>
<accession>A0A8R1UKD9</accession>
<keyword evidence="2" id="KW-1185">Reference proteome</keyword>
<dbReference type="EnsemblMetazoa" id="PPA30732.1">
    <property type="protein sequence ID" value="PPA30732.1"/>
    <property type="gene ID" value="WBGene00203598"/>
</dbReference>
<evidence type="ECO:0000313" key="1">
    <source>
        <dbReference type="EnsemblMetazoa" id="PPA30732.1"/>
    </source>
</evidence>
<gene>
    <name evidence="1" type="primary">WBGene00203598</name>
</gene>
<protein>
    <submittedName>
        <fullName evidence="1">Uncharacterized protein</fullName>
    </submittedName>
</protein>
<proteinExistence type="predicted"/>
<accession>A0A2A6C040</accession>
<reference evidence="2" key="1">
    <citation type="journal article" date="2008" name="Nat. Genet.">
        <title>The Pristionchus pacificus genome provides a unique perspective on nematode lifestyle and parasitism.</title>
        <authorList>
            <person name="Dieterich C."/>
            <person name="Clifton S.W."/>
            <person name="Schuster L.N."/>
            <person name="Chinwalla A."/>
            <person name="Delehaunty K."/>
            <person name="Dinkelacker I."/>
            <person name="Fulton L."/>
            <person name="Fulton R."/>
            <person name="Godfrey J."/>
            <person name="Minx P."/>
            <person name="Mitreva M."/>
            <person name="Roeseler W."/>
            <person name="Tian H."/>
            <person name="Witte H."/>
            <person name="Yang S.P."/>
            <person name="Wilson R.K."/>
            <person name="Sommer R.J."/>
        </authorList>
    </citation>
    <scope>NUCLEOTIDE SEQUENCE [LARGE SCALE GENOMIC DNA]</scope>
    <source>
        <strain evidence="2">PS312</strain>
    </source>
</reference>
<evidence type="ECO:0000313" key="2">
    <source>
        <dbReference type="Proteomes" id="UP000005239"/>
    </source>
</evidence>
<sequence length="91" mass="11032">MDRRTKLLFLLTALFFLLPFVHPLLFKYLGVVWALLGFYLSFVFFRFMLHSAARRARDYRDEEMAKHTMKRHKRRRGALVRARTMMARPII</sequence>
<organism evidence="1 2">
    <name type="scientific">Pristionchus pacificus</name>
    <name type="common">Parasitic nematode worm</name>
    <dbReference type="NCBI Taxonomy" id="54126"/>
    <lineage>
        <taxon>Eukaryota</taxon>
        <taxon>Metazoa</taxon>
        <taxon>Ecdysozoa</taxon>
        <taxon>Nematoda</taxon>
        <taxon>Chromadorea</taxon>
        <taxon>Rhabditida</taxon>
        <taxon>Rhabditina</taxon>
        <taxon>Diplogasteromorpha</taxon>
        <taxon>Diplogasteroidea</taxon>
        <taxon>Neodiplogasteridae</taxon>
        <taxon>Pristionchus</taxon>
    </lineage>
</organism>
<dbReference type="Proteomes" id="UP000005239">
    <property type="component" value="Unassembled WGS sequence"/>
</dbReference>
<name>A0A2A6C040_PRIPA</name>
<reference evidence="1" key="2">
    <citation type="submission" date="2022-06" db="UniProtKB">
        <authorList>
            <consortium name="EnsemblMetazoa"/>
        </authorList>
    </citation>
    <scope>IDENTIFICATION</scope>
    <source>
        <strain evidence="1">PS312</strain>
    </source>
</reference>